<evidence type="ECO:0000256" key="4">
    <source>
        <dbReference type="ARBA" id="ARBA00023163"/>
    </source>
</evidence>
<proteinExistence type="inferred from homology"/>
<evidence type="ECO:0000256" key="1">
    <source>
        <dbReference type="ARBA" id="ARBA00009437"/>
    </source>
</evidence>
<evidence type="ECO:0000313" key="8">
    <source>
        <dbReference type="Proteomes" id="UP001276840"/>
    </source>
</evidence>
<dbReference type="Gene3D" id="3.40.190.10">
    <property type="entry name" value="Periplasmic binding protein-like II"/>
    <property type="match status" value="2"/>
</dbReference>
<dbReference type="SUPFAM" id="SSF53850">
    <property type="entry name" value="Periplasmic binding protein-like II"/>
    <property type="match status" value="1"/>
</dbReference>
<keyword evidence="2" id="KW-0805">Transcription regulation</keyword>
<dbReference type="InterPro" id="IPR050176">
    <property type="entry name" value="LTTR"/>
</dbReference>
<dbReference type="Gene3D" id="1.10.10.10">
    <property type="entry name" value="Winged helix-like DNA-binding domain superfamily/Winged helix DNA-binding domain"/>
    <property type="match status" value="1"/>
</dbReference>
<dbReference type="PROSITE" id="PS50931">
    <property type="entry name" value="HTH_LYSR"/>
    <property type="match status" value="1"/>
</dbReference>
<evidence type="ECO:0000256" key="5">
    <source>
        <dbReference type="SAM" id="MobiDB-lite"/>
    </source>
</evidence>
<evidence type="ECO:0000313" key="7">
    <source>
        <dbReference type="EMBL" id="MDX8524600.1"/>
    </source>
</evidence>
<organism evidence="7 8">
    <name type="scientific">Mesorhizobium montanum</name>
    <dbReference type="NCBI Taxonomy" id="3072323"/>
    <lineage>
        <taxon>Bacteria</taxon>
        <taxon>Pseudomonadati</taxon>
        <taxon>Pseudomonadota</taxon>
        <taxon>Alphaproteobacteria</taxon>
        <taxon>Hyphomicrobiales</taxon>
        <taxon>Phyllobacteriaceae</taxon>
        <taxon>Mesorhizobium</taxon>
    </lineage>
</organism>
<keyword evidence="4" id="KW-0804">Transcription</keyword>
<dbReference type="Pfam" id="PF00126">
    <property type="entry name" value="HTH_1"/>
    <property type="match status" value="1"/>
</dbReference>
<evidence type="ECO:0000256" key="3">
    <source>
        <dbReference type="ARBA" id="ARBA00023125"/>
    </source>
</evidence>
<dbReference type="Pfam" id="PF03466">
    <property type="entry name" value="LysR_substrate"/>
    <property type="match status" value="1"/>
</dbReference>
<protein>
    <submittedName>
        <fullName evidence="7">LysR family transcriptional regulator</fullName>
    </submittedName>
</protein>
<dbReference type="PANTHER" id="PTHR30579:SF8">
    <property type="entry name" value="HTH-TYPE TRANSCRIPTIONAL REGULATOR HDFR"/>
    <property type="match status" value="1"/>
</dbReference>
<dbReference type="InterPro" id="IPR036390">
    <property type="entry name" value="WH_DNA-bd_sf"/>
</dbReference>
<sequence length="337" mass="38670">MHHLPRRVECRNGGLQRRRRQRNRQPQFNRRNRLPIVYLGKKALADRGSARSLVARMQIELLDTFLDLIETRNFNRTAERLGITQSTVSSRIRTLEALLEKQLFIRNKSGTEPTAAGVRFEQHARAVKLRWLDARREIQSVGKFDRLIRIGIQFELYERVLQDWLGWVRTTMPKLAIYVEIDYSNQMILDLTTGSLDLAVLYSPQHLPDIHYEQIAEETFVMVSTHRVAFKDVTPADYIRANYSASFDRAHKQMLPELENSPVSTGNGGAVAHLLRSHGGTAFVTEAVATKLRQEDVAQLVADAPRISHPIYSAVHVRHHHSHTHARLLKALKLMTV</sequence>
<comment type="caution">
    <text evidence="7">The sequence shown here is derived from an EMBL/GenBank/DDBJ whole genome shotgun (WGS) entry which is preliminary data.</text>
</comment>
<dbReference type="Proteomes" id="UP001276840">
    <property type="component" value="Unassembled WGS sequence"/>
</dbReference>
<accession>A0ABU4ZGZ2</accession>
<reference evidence="7 8" key="1">
    <citation type="submission" date="2023-08" db="EMBL/GenBank/DDBJ databases">
        <title>Implementing the SeqCode for naming new Mesorhizobium species isolated from Vachellia karroo root nodules.</title>
        <authorList>
            <person name="Van Lill M."/>
        </authorList>
    </citation>
    <scope>NUCLEOTIDE SEQUENCE [LARGE SCALE GENOMIC DNA]</scope>
    <source>
        <strain evidence="7 8">MSK 1335</strain>
    </source>
</reference>
<dbReference type="InterPro" id="IPR000847">
    <property type="entry name" value="LysR_HTH_N"/>
</dbReference>
<feature type="compositionally biased region" description="Basic and acidic residues" evidence="5">
    <location>
        <begin position="1"/>
        <end position="10"/>
    </location>
</feature>
<name>A0ABU4ZGZ2_9HYPH</name>
<dbReference type="SUPFAM" id="SSF46785">
    <property type="entry name" value="Winged helix' DNA-binding domain"/>
    <property type="match status" value="1"/>
</dbReference>
<keyword evidence="8" id="KW-1185">Reference proteome</keyword>
<dbReference type="PANTHER" id="PTHR30579">
    <property type="entry name" value="TRANSCRIPTIONAL REGULATOR"/>
    <property type="match status" value="1"/>
</dbReference>
<dbReference type="PRINTS" id="PR00039">
    <property type="entry name" value="HTHLYSR"/>
</dbReference>
<dbReference type="EMBL" id="JAVIJF010000005">
    <property type="protein sequence ID" value="MDX8524600.1"/>
    <property type="molecule type" value="Genomic_DNA"/>
</dbReference>
<dbReference type="InterPro" id="IPR036388">
    <property type="entry name" value="WH-like_DNA-bd_sf"/>
</dbReference>
<comment type="similarity">
    <text evidence="1">Belongs to the LysR transcriptional regulatory family.</text>
</comment>
<keyword evidence="3" id="KW-0238">DNA-binding</keyword>
<evidence type="ECO:0000259" key="6">
    <source>
        <dbReference type="PROSITE" id="PS50931"/>
    </source>
</evidence>
<feature type="domain" description="HTH lysR-type" evidence="6">
    <location>
        <begin position="57"/>
        <end position="114"/>
    </location>
</feature>
<gene>
    <name evidence="7" type="ORF">RFM68_08780</name>
</gene>
<evidence type="ECO:0000256" key="2">
    <source>
        <dbReference type="ARBA" id="ARBA00023015"/>
    </source>
</evidence>
<feature type="region of interest" description="Disordered" evidence="5">
    <location>
        <begin position="1"/>
        <end position="27"/>
    </location>
</feature>
<dbReference type="InterPro" id="IPR005119">
    <property type="entry name" value="LysR_subst-bd"/>
</dbReference>